<dbReference type="GeneID" id="28959724"/>
<accession>A0A0J9US08</accession>
<proteinExistence type="predicted"/>
<dbReference type="VEuPathDB" id="FungiDB:FOXG_19018"/>
<reference evidence="1" key="1">
    <citation type="submission" date="2007-04" db="EMBL/GenBank/DDBJ databases">
        <authorList>
            <consortium name="The Broad Institute Genome Sequencing Platform"/>
            <person name="Birren B."/>
            <person name="Lander E."/>
            <person name="Galagan J."/>
            <person name="Nusbaum C."/>
            <person name="Devon K."/>
            <person name="Ma L.-J."/>
            <person name="Jaffe D."/>
            <person name="Butler J."/>
            <person name="Alvarez P."/>
            <person name="Gnerre S."/>
            <person name="Grabherr M."/>
            <person name="Kleber M."/>
            <person name="Mauceli E."/>
            <person name="Brockman W."/>
            <person name="MacCallum I.A."/>
            <person name="Young S."/>
            <person name="LaButti K."/>
            <person name="DeCaprio D."/>
            <person name="Crawford M."/>
            <person name="Koehrsen M."/>
            <person name="Engels R."/>
            <person name="Montgomery P."/>
            <person name="Pearson M."/>
            <person name="Howarth C."/>
            <person name="Larson L."/>
            <person name="White J."/>
            <person name="O'Leary S."/>
            <person name="Kodira C."/>
            <person name="Zeng Q."/>
            <person name="Yandava C."/>
            <person name="Alvarado L."/>
            <person name="Kistler C."/>
            <person name="Shim W.-B."/>
            <person name="Kang S."/>
            <person name="Woloshuk C."/>
        </authorList>
    </citation>
    <scope>NUCLEOTIDE SEQUENCE</scope>
    <source>
        <strain evidence="1">4287</strain>
    </source>
</reference>
<evidence type="ECO:0000313" key="1">
    <source>
        <dbReference type="EMBL" id="KNB02364.1"/>
    </source>
</evidence>
<reference evidence="1" key="2">
    <citation type="journal article" date="2010" name="Nature">
        <title>Comparative genomics reveals mobile pathogenicity chromosomes in Fusarium.</title>
        <authorList>
            <person name="Ma L.J."/>
            <person name="van der Does H.C."/>
            <person name="Borkovich K.A."/>
            <person name="Coleman J.J."/>
            <person name="Daboussi M.J."/>
            <person name="Di Pietro A."/>
            <person name="Dufresne M."/>
            <person name="Freitag M."/>
            <person name="Grabherr M."/>
            <person name="Henrissat B."/>
            <person name="Houterman P.M."/>
            <person name="Kang S."/>
            <person name="Shim W.B."/>
            <person name="Woloshuk C."/>
            <person name="Xie X."/>
            <person name="Xu J.R."/>
            <person name="Antoniw J."/>
            <person name="Baker S.E."/>
            <person name="Bluhm B.H."/>
            <person name="Breakspear A."/>
            <person name="Brown D.W."/>
            <person name="Butchko R.A."/>
            <person name="Chapman S."/>
            <person name="Coulson R."/>
            <person name="Coutinho P.M."/>
            <person name="Danchin E.G."/>
            <person name="Diener A."/>
            <person name="Gale L.R."/>
            <person name="Gardiner D.M."/>
            <person name="Goff S."/>
            <person name="Hammond-Kosack K.E."/>
            <person name="Hilburn K."/>
            <person name="Hua-Van A."/>
            <person name="Jonkers W."/>
            <person name="Kazan K."/>
            <person name="Kodira C.D."/>
            <person name="Koehrsen M."/>
            <person name="Kumar L."/>
            <person name="Lee Y.H."/>
            <person name="Li L."/>
            <person name="Manners J.M."/>
            <person name="Miranda-Saavedra D."/>
            <person name="Mukherjee M."/>
            <person name="Park G."/>
            <person name="Park J."/>
            <person name="Park S.Y."/>
            <person name="Proctor R.H."/>
            <person name="Regev A."/>
            <person name="Ruiz-Roldan M.C."/>
            <person name="Sain D."/>
            <person name="Sakthikumar S."/>
            <person name="Sykes S."/>
            <person name="Schwartz D.C."/>
            <person name="Turgeon B.G."/>
            <person name="Wapinski I."/>
            <person name="Yoder O."/>
            <person name="Young S."/>
            <person name="Zeng Q."/>
            <person name="Zhou S."/>
            <person name="Galagan J."/>
            <person name="Cuomo C.A."/>
            <person name="Kistler H.C."/>
            <person name="Rep M."/>
        </authorList>
    </citation>
    <scope>NUCLEOTIDE SEQUENCE [LARGE SCALE GENOMIC DNA]</scope>
    <source>
        <strain evidence="1">4287</strain>
    </source>
</reference>
<evidence type="ECO:0000313" key="2">
    <source>
        <dbReference type="Proteomes" id="UP000009097"/>
    </source>
</evidence>
<organism evidence="1 2">
    <name type="scientific">Fusarium oxysporum f. sp. lycopersici (strain 4287 / CBS 123668 / FGSC 9935 / NRRL 34936)</name>
    <name type="common">Fusarium vascular wilt of tomato</name>
    <dbReference type="NCBI Taxonomy" id="426428"/>
    <lineage>
        <taxon>Eukaryota</taxon>
        <taxon>Fungi</taxon>
        <taxon>Dikarya</taxon>
        <taxon>Ascomycota</taxon>
        <taxon>Pezizomycotina</taxon>
        <taxon>Sordariomycetes</taxon>
        <taxon>Hypocreomycetidae</taxon>
        <taxon>Hypocreales</taxon>
        <taxon>Nectriaceae</taxon>
        <taxon>Fusarium</taxon>
        <taxon>Fusarium oxysporum species complex</taxon>
    </lineage>
</organism>
<dbReference type="Proteomes" id="UP000009097">
    <property type="component" value="Unassembled WGS sequence"/>
</dbReference>
<dbReference type="RefSeq" id="XP_018240409.1">
    <property type="nucleotide sequence ID" value="XM_018399183.1"/>
</dbReference>
<dbReference type="AlphaFoldDB" id="A0A0J9US08"/>
<protein>
    <submittedName>
        <fullName evidence="1">Uncharacterized protein</fullName>
    </submittedName>
</protein>
<name>A0A0J9US08_FUSO4</name>
<sequence length="169" mass="19025">MQVDNGSVDLPRLRYTYRVHGPEERHANWRWPSPTRYIQYISRPRLSVSPYPATSAHIPEGLLIPMQTEISDNKPRPSLRYMTLTHRQNKICQARCPCDKHNGSKPAFSISPSTARPRVPDAFYLPGSSIGSIGPLISISMHAMLFSFGGYVRSVTLTRSHPPPLYLPG</sequence>
<gene>
    <name evidence="1" type="ORF">FOXG_19018</name>
</gene>
<dbReference type="EMBL" id="DS231700">
    <property type="protein sequence ID" value="KNB02364.1"/>
    <property type="molecule type" value="Genomic_DNA"/>
</dbReference>
<dbReference type="KEGG" id="fox:FOXG_19018"/>